<dbReference type="InterPro" id="IPR036249">
    <property type="entry name" value="Thioredoxin-like_sf"/>
</dbReference>
<accession>A0A1H7T856</accession>
<sequence length="325" mass="35349">MLGQDAGADFDKAGGRHVLMLFFGTAAHPACATALGVLRHSPGLFSDGRVAVLGVTIDPRDAANAQVQALQGSGMHVFVDADQQVSRRYGAIEASATGLTLKPYWLLLDPSLRVTGLFPLQAGEDAIAALQRQLAAPAADAAAPALVLPHVIDASYAAELIALHARHGGAESGVMRQIGDRTVEVQNHAVKRRRDLLIEDRTLQSYLRDAILHRLVPMIERSFQTRPTEIERYLVSCYDARDQAHFAPHRDNTTPATAHRRFAVTINLNDDYDGGDLRFPEFGSRTYRAPRCGAIVFSCSLLHEVTRVTSGRRYATLPFLYGGAS</sequence>
<evidence type="ECO:0000256" key="5">
    <source>
        <dbReference type="ARBA" id="ARBA00023002"/>
    </source>
</evidence>
<evidence type="ECO:0000256" key="1">
    <source>
        <dbReference type="ARBA" id="ARBA00001961"/>
    </source>
</evidence>
<evidence type="ECO:0000256" key="4">
    <source>
        <dbReference type="ARBA" id="ARBA00022964"/>
    </source>
</evidence>
<dbReference type="InterPro" id="IPR000866">
    <property type="entry name" value="AhpC/TSA"/>
</dbReference>
<dbReference type="Pfam" id="PF13640">
    <property type="entry name" value="2OG-FeII_Oxy_3"/>
    <property type="match status" value="1"/>
</dbReference>
<dbReference type="GO" id="GO:0005506">
    <property type="term" value="F:iron ion binding"/>
    <property type="evidence" value="ECO:0007669"/>
    <property type="project" value="InterPro"/>
</dbReference>
<dbReference type="Pfam" id="PF00578">
    <property type="entry name" value="AhpC-TSA"/>
    <property type="match status" value="1"/>
</dbReference>
<organism evidence="8 9">
    <name type="scientific">Sphingomonas palmae</name>
    <dbReference type="NCBI Taxonomy" id="1855283"/>
    <lineage>
        <taxon>Bacteria</taxon>
        <taxon>Pseudomonadati</taxon>
        <taxon>Pseudomonadota</taxon>
        <taxon>Alphaproteobacteria</taxon>
        <taxon>Sphingomonadales</taxon>
        <taxon>Sphingomonadaceae</taxon>
        <taxon>Sphingomonas</taxon>
    </lineage>
</organism>
<dbReference type="GO" id="GO:0016705">
    <property type="term" value="F:oxidoreductase activity, acting on paired donors, with incorporation or reduction of molecular oxygen"/>
    <property type="evidence" value="ECO:0007669"/>
    <property type="project" value="InterPro"/>
</dbReference>
<dbReference type="GO" id="GO:0031418">
    <property type="term" value="F:L-ascorbic acid binding"/>
    <property type="evidence" value="ECO:0007669"/>
    <property type="project" value="UniProtKB-KW"/>
</dbReference>
<reference evidence="9" key="1">
    <citation type="submission" date="2016-10" db="EMBL/GenBank/DDBJ databases">
        <authorList>
            <person name="Varghese N."/>
            <person name="Submissions S."/>
        </authorList>
    </citation>
    <scope>NUCLEOTIDE SEQUENCE [LARGE SCALE GENOMIC DNA]</scope>
    <source>
        <strain evidence="9">JS21-1</strain>
    </source>
</reference>
<dbReference type="GO" id="GO:0016209">
    <property type="term" value="F:antioxidant activity"/>
    <property type="evidence" value="ECO:0007669"/>
    <property type="project" value="InterPro"/>
</dbReference>
<evidence type="ECO:0000259" key="7">
    <source>
        <dbReference type="PROSITE" id="PS51471"/>
    </source>
</evidence>
<evidence type="ECO:0000256" key="6">
    <source>
        <dbReference type="ARBA" id="ARBA00023004"/>
    </source>
</evidence>
<evidence type="ECO:0000256" key="2">
    <source>
        <dbReference type="ARBA" id="ARBA00022723"/>
    </source>
</evidence>
<proteinExistence type="predicted"/>
<dbReference type="PROSITE" id="PS51471">
    <property type="entry name" value="FE2OG_OXY"/>
    <property type="match status" value="1"/>
</dbReference>
<dbReference type="InterPro" id="IPR044862">
    <property type="entry name" value="Pro_4_hyd_alph_FE2OG_OXY"/>
</dbReference>
<protein>
    <submittedName>
        <fullName evidence="8">Predicted 2-oxoglutarate-and Fe(II)-dependent dioxygenase YbiX</fullName>
    </submittedName>
</protein>
<dbReference type="AlphaFoldDB" id="A0A1H7T856"/>
<keyword evidence="2" id="KW-0479">Metal-binding</keyword>
<name>A0A1H7T856_9SPHN</name>
<keyword evidence="4 8" id="KW-0223">Dioxygenase</keyword>
<keyword evidence="6" id="KW-0408">Iron</keyword>
<keyword evidence="5" id="KW-0560">Oxidoreductase</keyword>
<dbReference type="SUPFAM" id="SSF52833">
    <property type="entry name" value="Thioredoxin-like"/>
    <property type="match status" value="1"/>
</dbReference>
<dbReference type="STRING" id="1855283.SAMN05216382_2699"/>
<gene>
    <name evidence="8" type="ORF">SAMN05216382_2699</name>
</gene>
<evidence type="ECO:0000313" key="9">
    <source>
        <dbReference type="Proteomes" id="UP000199214"/>
    </source>
</evidence>
<keyword evidence="3" id="KW-0847">Vitamin C</keyword>
<dbReference type="EMBL" id="FNZZ01000005">
    <property type="protein sequence ID" value="SEL81070.1"/>
    <property type="molecule type" value="Genomic_DNA"/>
</dbReference>
<comment type="cofactor">
    <cofactor evidence="1">
        <name>L-ascorbate</name>
        <dbReference type="ChEBI" id="CHEBI:38290"/>
    </cofactor>
</comment>
<feature type="domain" description="Fe2OG dioxygenase" evidence="7">
    <location>
        <begin position="229"/>
        <end position="323"/>
    </location>
</feature>
<dbReference type="Gene3D" id="2.60.120.620">
    <property type="entry name" value="q2cbj1_9rhob like domain"/>
    <property type="match status" value="1"/>
</dbReference>
<dbReference type="InterPro" id="IPR006620">
    <property type="entry name" value="Pro_4_hyd_alph"/>
</dbReference>
<dbReference type="SMART" id="SM00702">
    <property type="entry name" value="P4Hc"/>
    <property type="match status" value="1"/>
</dbReference>
<dbReference type="InterPro" id="IPR005123">
    <property type="entry name" value="Oxoglu/Fe-dep_dioxygenase_dom"/>
</dbReference>
<dbReference type="Proteomes" id="UP000199214">
    <property type="component" value="Unassembled WGS sequence"/>
</dbReference>
<dbReference type="GO" id="GO:0051213">
    <property type="term" value="F:dioxygenase activity"/>
    <property type="evidence" value="ECO:0007669"/>
    <property type="project" value="UniProtKB-KW"/>
</dbReference>
<dbReference type="Gene3D" id="3.40.30.10">
    <property type="entry name" value="Glutaredoxin"/>
    <property type="match status" value="1"/>
</dbReference>
<evidence type="ECO:0000256" key="3">
    <source>
        <dbReference type="ARBA" id="ARBA00022896"/>
    </source>
</evidence>
<keyword evidence="9" id="KW-1185">Reference proteome</keyword>
<evidence type="ECO:0000313" key="8">
    <source>
        <dbReference type="EMBL" id="SEL81070.1"/>
    </source>
</evidence>